<dbReference type="InterPro" id="IPR020625">
    <property type="entry name" value="Schiff_base-form_aldolases_AS"/>
</dbReference>
<dbReference type="NCBIfam" id="TIGR00674">
    <property type="entry name" value="dapA"/>
    <property type="match status" value="1"/>
</dbReference>
<evidence type="ECO:0000256" key="12">
    <source>
        <dbReference type="NCBIfam" id="TIGR00674"/>
    </source>
</evidence>
<dbReference type="InterPro" id="IPR005263">
    <property type="entry name" value="DapA"/>
</dbReference>
<accession>A0ABY3FWS9</accession>
<dbReference type="PRINTS" id="PR00146">
    <property type="entry name" value="DHPICSNTHASE"/>
</dbReference>
<evidence type="ECO:0000256" key="1">
    <source>
        <dbReference type="ARBA" id="ARBA00003294"/>
    </source>
</evidence>
<evidence type="ECO:0000313" key="15">
    <source>
        <dbReference type="Proteomes" id="UP000429980"/>
    </source>
</evidence>
<dbReference type="Proteomes" id="UP000429980">
    <property type="component" value="Unassembled WGS sequence"/>
</dbReference>
<evidence type="ECO:0000256" key="7">
    <source>
        <dbReference type="ARBA" id="ARBA00022915"/>
    </source>
</evidence>
<protein>
    <recommendedName>
        <fullName evidence="4 12">4-hydroxy-tetrahydrodipicolinate synthase</fullName>
        <ecNumber evidence="4 12">4.3.3.7</ecNumber>
    </recommendedName>
</protein>
<comment type="similarity">
    <text evidence="3 13">Belongs to the DapA family.</text>
</comment>
<keyword evidence="15" id="KW-1185">Reference proteome</keyword>
<evidence type="ECO:0000256" key="11">
    <source>
        <dbReference type="ARBA" id="ARBA00047836"/>
    </source>
</evidence>
<evidence type="ECO:0000256" key="9">
    <source>
        <dbReference type="ARBA" id="ARBA00023239"/>
    </source>
</evidence>
<dbReference type="InterPro" id="IPR013785">
    <property type="entry name" value="Aldolase_TIM"/>
</dbReference>
<organism evidence="14 15">
    <name type="scientific">Bacillus paralicheniformis</name>
    <dbReference type="NCBI Taxonomy" id="1648923"/>
    <lineage>
        <taxon>Bacteria</taxon>
        <taxon>Bacillati</taxon>
        <taxon>Bacillota</taxon>
        <taxon>Bacilli</taxon>
        <taxon>Bacillales</taxon>
        <taxon>Bacillaceae</taxon>
        <taxon>Bacillus</taxon>
    </lineage>
</organism>
<evidence type="ECO:0000256" key="4">
    <source>
        <dbReference type="ARBA" id="ARBA00012086"/>
    </source>
</evidence>
<proteinExistence type="inferred from homology"/>
<dbReference type="PROSITE" id="PS00666">
    <property type="entry name" value="DHDPS_2"/>
    <property type="match status" value="1"/>
</dbReference>
<evidence type="ECO:0000256" key="13">
    <source>
        <dbReference type="PIRNR" id="PIRNR001365"/>
    </source>
</evidence>
<evidence type="ECO:0000256" key="3">
    <source>
        <dbReference type="ARBA" id="ARBA00007592"/>
    </source>
</evidence>
<comment type="pathway">
    <text evidence="2">Amino-acid biosynthesis; L-lysine biosynthesis via DAP pathway; (S)-tetrahydrodipicolinate from L-aspartate: step 3/4.</text>
</comment>
<dbReference type="Gene3D" id="3.20.20.70">
    <property type="entry name" value="Aldolase class I"/>
    <property type="match status" value="1"/>
</dbReference>
<dbReference type="PIRSF" id="PIRSF001365">
    <property type="entry name" value="DHDPS"/>
    <property type="match status" value="1"/>
</dbReference>
<dbReference type="Pfam" id="PF00701">
    <property type="entry name" value="DHDPS"/>
    <property type="match status" value="1"/>
</dbReference>
<evidence type="ECO:0000256" key="10">
    <source>
        <dbReference type="ARBA" id="ARBA00023270"/>
    </source>
</evidence>
<dbReference type="PANTHER" id="PTHR12128">
    <property type="entry name" value="DIHYDRODIPICOLINATE SYNTHASE"/>
    <property type="match status" value="1"/>
</dbReference>
<keyword evidence="10" id="KW-0704">Schiff base</keyword>
<keyword evidence="8" id="KW-0457">Lysine biosynthesis</keyword>
<comment type="function">
    <text evidence="1">Catalyzes the condensation of (S)-aspartate-beta-semialdehyde [(S)-ASA] and pyruvate to 4-hydroxy-tetrahydrodipicolinate (HTPA).</text>
</comment>
<keyword evidence="7" id="KW-0220">Diaminopimelate biosynthesis</keyword>
<keyword evidence="9 13" id="KW-0456">Lyase</keyword>
<sequence>MIIETFMYIIIFENALQEGEAIMGFVPKGIYPAMLTPLTEDQSIDESALKQLTNHLIDAHVHGLFALGTNGEFHMFNTGDKLKVAEIIIQETAGRVPVMVGSGGNSTEEAIWLSKKMERLGADALSVITPFFIPPTQEEAAVHYKTIAASVSLPILLYNIPSKTGFHLEPETVAELAKVDNIVGIKDSSGNFENIQQYIELTKNEDFSVFAGTDSLILKTLQAGGAGAVAATANMLPDIVTSIYHHWSEGETEKAEAAQMELQPLRDTFRLGTIPAALKKAVGLYSIPVGPPKAPIQELAGSALLEVEKMVAYYQSK</sequence>
<evidence type="ECO:0000313" key="14">
    <source>
        <dbReference type="EMBL" id="TWL38294.1"/>
    </source>
</evidence>
<reference evidence="14 15" key="1">
    <citation type="submission" date="2019-06" db="EMBL/GenBank/DDBJ databases">
        <title>Genome sequence analysis of &gt;100 Bacillus licheniformis strains suggests intrinsic resistance to this species.</title>
        <authorList>
            <person name="Wels M."/>
            <person name="Siezen R.J."/>
            <person name="Johansen E."/>
            <person name="Stuer-Lauridsen B."/>
            <person name="Bjerre K."/>
            <person name="Nielsen B.K.K."/>
        </authorList>
    </citation>
    <scope>NUCLEOTIDE SEQUENCE [LARGE SCALE GENOMIC DNA]</scope>
    <source>
        <strain evidence="14 15">BAC-15381</strain>
    </source>
</reference>
<dbReference type="CDD" id="cd00408">
    <property type="entry name" value="DHDPS-like"/>
    <property type="match status" value="1"/>
</dbReference>
<dbReference type="EC" id="4.3.3.7" evidence="4 12"/>
<dbReference type="SMART" id="SM01130">
    <property type="entry name" value="DHDPS"/>
    <property type="match status" value="1"/>
</dbReference>
<dbReference type="SUPFAM" id="SSF51569">
    <property type="entry name" value="Aldolase"/>
    <property type="match status" value="1"/>
</dbReference>
<keyword evidence="5" id="KW-0963">Cytoplasm</keyword>
<dbReference type="EMBL" id="NILF01000039">
    <property type="protein sequence ID" value="TWL38294.1"/>
    <property type="molecule type" value="Genomic_DNA"/>
</dbReference>
<evidence type="ECO:0000256" key="8">
    <source>
        <dbReference type="ARBA" id="ARBA00023154"/>
    </source>
</evidence>
<evidence type="ECO:0000256" key="5">
    <source>
        <dbReference type="ARBA" id="ARBA00022490"/>
    </source>
</evidence>
<dbReference type="InterPro" id="IPR002220">
    <property type="entry name" value="DapA-like"/>
</dbReference>
<name>A0ABY3FWS9_9BACI</name>
<gene>
    <name evidence="14" type="ORF">CHCC15381_0051</name>
</gene>
<evidence type="ECO:0000256" key="2">
    <source>
        <dbReference type="ARBA" id="ARBA00005120"/>
    </source>
</evidence>
<evidence type="ECO:0000256" key="6">
    <source>
        <dbReference type="ARBA" id="ARBA00022605"/>
    </source>
</evidence>
<dbReference type="PANTHER" id="PTHR12128:SF66">
    <property type="entry name" value="4-HYDROXY-2-OXOGLUTARATE ALDOLASE, MITOCHONDRIAL"/>
    <property type="match status" value="1"/>
</dbReference>
<comment type="caution">
    <text evidence="14">The sequence shown here is derived from an EMBL/GenBank/DDBJ whole genome shotgun (WGS) entry which is preliminary data.</text>
</comment>
<keyword evidence="6" id="KW-0028">Amino-acid biosynthesis</keyword>
<comment type="catalytic activity">
    <reaction evidence="11">
        <text>L-aspartate 4-semialdehyde + pyruvate = (2S,4S)-4-hydroxy-2,3,4,5-tetrahydrodipicolinate + H2O + H(+)</text>
        <dbReference type="Rhea" id="RHEA:34171"/>
        <dbReference type="ChEBI" id="CHEBI:15361"/>
        <dbReference type="ChEBI" id="CHEBI:15377"/>
        <dbReference type="ChEBI" id="CHEBI:15378"/>
        <dbReference type="ChEBI" id="CHEBI:67139"/>
        <dbReference type="ChEBI" id="CHEBI:537519"/>
        <dbReference type="EC" id="4.3.3.7"/>
    </reaction>
</comment>